<reference evidence="2 3" key="3">
    <citation type="journal article" date="2013" name="Rice">
        <title>Improvement of the Oryza sativa Nipponbare reference genome using next generation sequence and optical map data.</title>
        <authorList>
            <person name="Kawahara Y."/>
            <person name="de la Bastide M."/>
            <person name="Hamilton J.P."/>
            <person name="Kanamori H."/>
            <person name="McCombie W.R."/>
            <person name="Ouyang S."/>
            <person name="Schwartz D.C."/>
            <person name="Tanaka T."/>
            <person name="Wu J."/>
            <person name="Zhou S."/>
            <person name="Childs K.L."/>
            <person name="Davidson R.M."/>
            <person name="Lin H."/>
            <person name="Quesada-Ocampo L."/>
            <person name="Vaillancourt B."/>
            <person name="Sakai H."/>
            <person name="Lee S.S."/>
            <person name="Kim J."/>
            <person name="Numa H."/>
            <person name="Itoh T."/>
            <person name="Buell C.R."/>
            <person name="Matsumoto T."/>
        </authorList>
    </citation>
    <scope>NUCLEOTIDE SEQUENCE [LARGE SCALE GENOMIC DNA]</scope>
    <source>
        <strain evidence="3">cv. Nipponbare</strain>
    </source>
</reference>
<sequence length="201" mass="20878">MKCPVEGISRECEGDQEVTEEGSHQSSSSSSPSMVPAMSVDGSRRVGVICVATRGGGARSDTTGSCLSVSLVNGARDGGSRVVSPFSMVMMAGGGAKWVCSAPTCWYLKGRAGIVRLILQPQVLVVLDVKRGGLSISSSISSMSGVHGGVTSGNTIALRGSGHLAICSRKLVLLRFGRELLGKPLLSPIKPKKNLRLNIKP</sequence>
<accession>A0A0P0VWQ1</accession>
<feature type="compositionally biased region" description="Low complexity" evidence="1">
    <location>
        <begin position="26"/>
        <end position="39"/>
    </location>
</feature>
<protein>
    <submittedName>
        <fullName evidence="2">Os03g0313200 protein</fullName>
    </submittedName>
</protein>
<reference evidence="3" key="1">
    <citation type="journal article" date="2005" name="Nature">
        <title>The map-based sequence of the rice genome.</title>
        <authorList>
            <consortium name="International rice genome sequencing project (IRGSP)"/>
            <person name="Matsumoto T."/>
            <person name="Wu J."/>
            <person name="Kanamori H."/>
            <person name="Katayose Y."/>
            <person name="Fujisawa M."/>
            <person name="Namiki N."/>
            <person name="Mizuno H."/>
            <person name="Yamamoto K."/>
            <person name="Antonio B.A."/>
            <person name="Baba T."/>
            <person name="Sakata K."/>
            <person name="Nagamura Y."/>
            <person name="Aoki H."/>
            <person name="Arikawa K."/>
            <person name="Arita K."/>
            <person name="Bito T."/>
            <person name="Chiden Y."/>
            <person name="Fujitsuka N."/>
            <person name="Fukunaka R."/>
            <person name="Hamada M."/>
            <person name="Harada C."/>
            <person name="Hayashi A."/>
            <person name="Hijishita S."/>
            <person name="Honda M."/>
            <person name="Hosokawa S."/>
            <person name="Ichikawa Y."/>
            <person name="Idonuma A."/>
            <person name="Iijima M."/>
            <person name="Ikeda M."/>
            <person name="Ikeno M."/>
            <person name="Ito K."/>
            <person name="Ito S."/>
            <person name="Ito T."/>
            <person name="Ito Y."/>
            <person name="Ito Y."/>
            <person name="Iwabuchi A."/>
            <person name="Kamiya K."/>
            <person name="Karasawa W."/>
            <person name="Kurita K."/>
            <person name="Katagiri S."/>
            <person name="Kikuta A."/>
            <person name="Kobayashi H."/>
            <person name="Kobayashi N."/>
            <person name="Machita K."/>
            <person name="Maehara T."/>
            <person name="Masukawa M."/>
            <person name="Mizubayashi T."/>
            <person name="Mukai Y."/>
            <person name="Nagasaki H."/>
            <person name="Nagata Y."/>
            <person name="Naito S."/>
            <person name="Nakashima M."/>
            <person name="Nakama Y."/>
            <person name="Nakamichi Y."/>
            <person name="Nakamura M."/>
            <person name="Meguro A."/>
            <person name="Negishi M."/>
            <person name="Ohta I."/>
            <person name="Ohta T."/>
            <person name="Okamoto M."/>
            <person name="Ono N."/>
            <person name="Saji S."/>
            <person name="Sakaguchi M."/>
            <person name="Sakai K."/>
            <person name="Shibata M."/>
            <person name="Shimokawa T."/>
            <person name="Song J."/>
            <person name="Takazaki Y."/>
            <person name="Terasawa K."/>
            <person name="Tsugane M."/>
            <person name="Tsuji K."/>
            <person name="Ueda S."/>
            <person name="Waki K."/>
            <person name="Yamagata H."/>
            <person name="Yamamoto M."/>
            <person name="Yamamoto S."/>
            <person name="Yamane H."/>
            <person name="Yoshiki S."/>
            <person name="Yoshihara R."/>
            <person name="Yukawa K."/>
            <person name="Zhong H."/>
            <person name="Yano M."/>
            <person name="Yuan Q."/>
            <person name="Ouyang S."/>
            <person name="Liu J."/>
            <person name="Jones K.M."/>
            <person name="Gansberger K."/>
            <person name="Moffat K."/>
            <person name="Hill J."/>
            <person name="Bera J."/>
            <person name="Fadrosh D."/>
            <person name="Jin S."/>
            <person name="Johri S."/>
            <person name="Kim M."/>
            <person name="Overton L."/>
            <person name="Reardon M."/>
            <person name="Tsitrin T."/>
            <person name="Vuong H."/>
            <person name="Weaver B."/>
            <person name="Ciecko A."/>
            <person name="Tallon L."/>
            <person name="Jackson J."/>
            <person name="Pai G."/>
            <person name="Aken S.V."/>
            <person name="Utterback T."/>
            <person name="Reidmuller S."/>
            <person name="Feldblyum T."/>
            <person name="Hsiao J."/>
            <person name="Zismann V."/>
            <person name="Iobst S."/>
            <person name="de Vazeille A.R."/>
            <person name="Buell C.R."/>
            <person name="Ying K."/>
            <person name="Li Y."/>
            <person name="Lu T."/>
            <person name="Huang Y."/>
            <person name="Zhao Q."/>
            <person name="Feng Q."/>
            <person name="Zhang L."/>
            <person name="Zhu J."/>
            <person name="Weng Q."/>
            <person name="Mu J."/>
            <person name="Lu Y."/>
            <person name="Fan D."/>
            <person name="Liu Y."/>
            <person name="Guan J."/>
            <person name="Zhang Y."/>
            <person name="Yu S."/>
            <person name="Liu X."/>
            <person name="Zhang Y."/>
            <person name="Hong G."/>
            <person name="Han B."/>
            <person name="Choisne N."/>
            <person name="Demange N."/>
            <person name="Orjeda G."/>
            <person name="Samain S."/>
            <person name="Cattolico L."/>
            <person name="Pelletier E."/>
            <person name="Couloux A."/>
            <person name="Segurens B."/>
            <person name="Wincker P."/>
            <person name="D'Hont A."/>
            <person name="Scarpelli C."/>
            <person name="Weissenbach J."/>
            <person name="Salanoubat M."/>
            <person name="Quetier F."/>
            <person name="Yu Y."/>
            <person name="Kim H.R."/>
            <person name="Rambo T."/>
            <person name="Currie J."/>
            <person name="Collura K."/>
            <person name="Luo M."/>
            <person name="Yang T."/>
            <person name="Ammiraju J.S.S."/>
            <person name="Engler F."/>
            <person name="Soderlund C."/>
            <person name="Wing R.A."/>
            <person name="Palmer L.E."/>
            <person name="de la Bastide M."/>
            <person name="Spiegel L."/>
            <person name="Nascimento L."/>
            <person name="Zutavern T."/>
            <person name="O'Shaughnessy A."/>
            <person name="Dike S."/>
            <person name="Dedhia N."/>
            <person name="Preston R."/>
            <person name="Balija V."/>
            <person name="McCombie W.R."/>
            <person name="Chow T."/>
            <person name="Chen H."/>
            <person name="Chung M."/>
            <person name="Chen C."/>
            <person name="Shaw J."/>
            <person name="Wu H."/>
            <person name="Hsiao K."/>
            <person name="Chao Y."/>
            <person name="Chu M."/>
            <person name="Cheng C."/>
            <person name="Hour A."/>
            <person name="Lee P."/>
            <person name="Lin S."/>
            <person name="Lin Y."/>
            <person name="Liou J."/>
            <person name="Liu S."/>
            <person name="Hsing Y."/>
            <person name="Raghuvanshi S."/>
            <person name="Mohanty A."/>
            <person name="Bharti A.K."/>
            <person name="Gaur A."/>
            <person name="Gupta V."/>
            <person name="Kumar D."/>
            <person name="Ravi V."/>
            <person name="Vij S."/>
            <person name="Kapur A."/>
            <person name="Khurana P."/>
            <person name="Khurana P."/>
            <person name="Khurana J.P."/>
            <person name="Tyagi A.K."/>
            <person name="Gaikwad K."/>
            <person name="Singh A."/>
            <person name="Dalal V."/>
            <person name="Srivastava S."/>
            <person name="Dixit A."/>
            <person name="Pal A.K."/>
            <person name="Ghazi I.A."/>
            <person name="Yadav M."/>
            <person name="Pandit A."/>
            <person name="Bhargava A."/>
            <person name="Sureshbabu K."/>
            <person name="Batra K."/>
            <person name="Sharma T.R."/>
            <person name="Mohapatra T."/>
            <person name="Singh N.K."/>
            <person name="Messing J."/>
            <person name="Nelson A.B."/>
            <person name="Fuks G."/>
            <person name="Kavchok S."/>
            <person name="Keizer G."/>
            <person name="Linton E."/>
            <person name="Llaca V."/>
            <person name="Song R."/>
            <person name="Tanyolac B."/>
            <person name="Young S."/>
            <person name="Ho-Il K."/>
            <person name="Hahn J.H."/>
            <person name="Sangsakoo G."/>
            <person name="Vanavichit A."/>
            <person name="de Mattos Luiz.A.T."/>
            <person name="Zimmer P.D."/>
            <person name="Malone G."/>
            <person name="Dellagostin O."/>
            <person name="de Oliveira A.C."/>
            <person name="Bevan M."/>
            <person name="Bancroft I."/>
            <person name="Minx P."/>
            <person name="Cordum H."/>
            <person name="Wilson R."/>
            <person name="Cheng Z."/>
            <person name="Jin W."/>
            <person name="Jiang J."/>
            <person name="Leong S.A."/>
            <person name="Iwama H."/>
            <person name="Gojobori T."/>
            <person name="Itoh T."/>
            <person name="Niimura Y."/>
            <person name="Fujii Y."/>
            <person name="Habara T."/>
            <person name="Sakai H."/>
            <person name="Sato Y."/>
            <person name="Wilson G."/>
            <person name="Kumar K."/>
            <person name="McCouch S."/>
            <person name="Juretic N."/>
            <person name="Hoen D."/>
            <person name="Wright S."/>
            <person name="Bruskiewich R."/>
            <person name="Bureau T."/>
            <person name="Miyao A."/>
            <person name="Hirochika H."/>
            <person name="Nishikawa T."/>
            <person name="Kadowaki K."/>
            <person name="Sugiura M."/>
            <person name="Burr B."/>
            <person name="Sasaki T."/>
        </authorList>
    </citation>
    <scope>NUCLEOTIDE SEQUENCE [LARGE SCALE GENOMIC DNA]</scope>
    <source>
        <strain evidence="3">cv. Nipponbare</strain>
    </source>
</reference>
<name>A0A0P0VWQ1_ORYSJ</name>
<dbReference type="PaxDb" id="39947-A0A0P0VWQ1"/>
<dbReference type="AlphaFoldDB" id="A0A0P0VWQ1"/>
<gene>
    <name evidence="2" type="ordered locus">Os03g0313200</name>
    <name evidence="2" type="ORF">OSNPB_030313200</name>
</gene>
<dbReference type="Proteomes" id="UP000059680">
    <property type="component" value="Chromosome 3"/>
</dbReference>
<dbReference type="InParanoid" id="A0A0P0VWQ1"/>
<evidence type="ECO:0000313" key="3">
    <source>
        <dbReference type="Proteomes" id="UP000059680"/>
    </source>
</evidence>
<reference evidence="2 3" key="2">
    <citation type="journal article" date="2013" name="Plant Cell Physiol.">
        <title>Rice Annotation Project Database (RAP-DB): an integrative and interactive database for rice genomics.</title>
        <authorList>
            <person name="Sakai H."/>
            <person name="Lee S.S."/>
            <person name="Tanaka T."/>
            <person name="Numa H."/>
            <person name="Kim J."/>
            <person name="Kawahara Y."/>
            <person name="Wakimoto H."/>
            <person name="Yang C.C."/>
            <person name="Iwamoto M."/>
            <person name="Abe T."/>
            <person name="Yamada Y."/>
            <person name="Muto A."/>
            <person name="Inokuchi H."/>
            <person name="Ikemura T."/>
            <person name="Matsumoto T."/>
            <person name="Sasaki T."/>
            <person name="Itoh T."/>
        </authorList>
    </citation>
    <scope>NUCLEOTIDE SEQUENCE [LARGE SCALE GENOMIC DNA]</scope>
    <source>
        <strain evidence="3">cv. Nipponbare</strain>
    </source>
</reference>
<dbReference type="EMBL" id="AP014959">
    <property type="protein sequence ID" value="BAS83882.1"/>
    <property type="molecule type" value="Genomic_DNA"/>
</dbReference>
<feature type="region of interest" description="Disordered" evidence="1">
    <location>
        <begin position="1"/>
        <end position="39"/>
    </location>
</feature>
<evidence type="ECO:0000313" key="2">
    <source>
        <dbReference type="EMBL" id="BAS83882.1"/>
    </source>
</evidence>
<proteinExistence type="predicted"/>
<evidence type="ECO:0000256" key="1">
    <source>
        <dbReference type="SAM" id="MobiDB-lite"/>
    </source>
</evidence>
<organism evidence="2 3">
    <name type="scientific">Oryza sativa subsp. japonica</name>
    <name type="common">Rice</name>
    <dbReference type="NCBI Taxonomy" id="39947"/>
    <lineage>
        <taxon>Eukaryota</taxon>
        <taxon>Viridiplantae</taxon>
        <taxon>Streptophyta</taxon>
        <taxon>Embryophyta</taxon>
        <taxon>Tracheophyta</taxon>
        <taxon>Spermatophyta</taxon>
        <taxon>Magnoliopsida</taxon>
        <taxon>Liliopsida</taxon>
        <taxon>Poales</taxon>
        <taxon>Poaceae</taxon>
        <taxon>BOP clade</taxon>
        <taxon>Oryzoideae</taxon>
        <taxon>Oryzeae</taxon>
        <taxon>Oryzinae</taxon>
        <taxon>Oryza</taxon>
        <taxon>Oryza sativa</taxon>
    </lineage>
</organism>
<keyword evidence="3" id="KW-1185">Reference proteome</keyword>